<dbReference type="GO" id="GO:0006955">
    <property type="term" value="P:immune response"/>
    <property type="evidence" value="ECO:0007669"/>
    <property type="project" value="InterPro"/>
</dbReference>
<dbReference type="InterPro" id="IPR000353">
    <property type="entry name" value="MHC_II_b_N"/>
</dbReference>
<sequence length="114" mass="13233">PPAAGEELSGVFQRMVKSECRFINGTERVRFLERYMYNREQFVHFDSDVGIHVGDTSYGEKFARKWNSDQERLEFAWSLVDTCCRHNCKVFTPSRVERKVSVGQSGSPRPLPQE</sequence>
<dbReference type="InterPro" id="IPR011162">
    <property type="entry name" value="MHC_I/II-like_Ag-recog"/>
</dbReference>
<dbReference type="SMART" id="SM00921">
    <property type="entry name" value="MHC_II_beta"/>
    <property type="match status" value="1"/>
</dbReference>
<dbReference type="Gene3D" id="3.10.320.10">
    <property type="entry name" value="Class II Histocompatibility Antigen, M Beta Chain, Chain B, domain 1"/>
    <property type="match status" value="1"/>
</dbReference>
<dbReference type="InParanoid" id="A0A7R5L5L7"/>
<reference evidence="5" key="1">
    <citation type="submission" date="2025-08" db="UniProtKB">
        <authorList>
            <consortium name="RefSeq"/>
        </authorList>
    </citation>
    <scope>IDENTIFICATION</scope>
    <source>
        <tissue evidence="5">Muscle</tissue>
    </source>
</reference>
<protein>
    <submittedName>
        <fullName evidence="5">H-2 class II histocompatibility antigen, I-E beta chain-like</fullName>
    </submittedName>
</protein>
<keyword evidence="1" id="KW-1015">Disulfide bond</keyword>
<evidence type="ECO:0000256" key="2">
    <source>
        <dbReference type="ARBA" id="ARBA00023180"/>
    </source>
</evidence>
<keyword evidence="2" id="KW-0325">Glycoprotein</keyword>
<dbReference type="Proteomes" id="UP000504627">
    <property type="component" value="Unplaced"/>
</dbReference>
<proteinExistence type="predicted"/>
<accession>A0A7R5L5L7</accession>
<evidence type="ECO:0000259" key="3">
    <source>
        <dbReference type="SMART" id="SM00921"/>
    </source>
</evidence>
<gene>
    <name evidence="5" type="primary">LOC120324844</name>
</gene>
<dbReference type="PANTHER" id="PTHR19944">
    <property type="entry name" value="MHC CLASS II-RELATED"/>
    <property type="match status" value="1"/>
</dbReference>
<dbReference type="SUPFAM" id="SSF54452">
    <property type="entry name" value="MHC antigen-recognition domain"/>
    <property type="match status" value="1"/>
</dbReference>
<dbReference type="GO" id="GO:0019882">
    <property type="term" value="P:antigen processing and presentation"/>
    <property type="evidence" value="ECO:0007669"/>
    <property type="project" value="InterPro"/>
</dbReference>
<dbReference type="GeneID" id="120324844"/>
<dbReference type="PANTHER" id="PTHR19944:SF99">
    <property type="entry name" value="HLA CLASS II HISTOCOMPATIBILITY ANTIGEN, DRB1 BETA CHAIN"/>
    <property type="match status" value="1"/>
</dbReference>
<feature type="domain" description="MHC class II beta chain N-terminal" evidence="3">
    <location>
        <begin position="18"/>
        <end position="92"/>
    </location>
</feature>
<dbReference type="InterPro" id="IPR014745">
    <property type="entry name" value="MHC_II_a/b_N"/>
</dbReference>
<dbReference type="RefSeq" id="XP_039245329.1">
    <property type="nucleotide sequence ID" value="XM_039389395.1"/>
</dbReference>
<dbReference type="GO" id="GO:0042613">
    <property type="term" value="C:MHC class II protein complex"/>
    <property type="evidence" value="ECO:0007669"/>
    <property type="project" value="InterPro"/>
</dbReference>
<dbReference type="InterPro" id="IPR050160">
    <property type="entry name" value="MHC/Immunoglobulin"/>
</dbReference>
<keyword evidence="4" id="KW-1185">Reference proteome</keyword>
<dbReference type="AlphaFoldDB" id="A0A7R5L5L7"/>
<evidence type="ECO:0000313" key="5">
    <source>
        <dbReference type="RefSeq" id="XP_039245329.1"/>
    </source>
</evidence>
<feature type="non-terminal residue" evidence="5">
    <location>
        <position position="1"/>
    </location>
</feature>
<name>A0A7R5L5L7_9PASS</name>
<evidence type="ECO:0000313" key="4">
    <source>
        <dbReference type="Proteomes" id="UP000504627"/>
    </source>
</evidence>
<evidence type="ECO:0000256" key="1">
    <source>
        <dbReference type="ARBA" id="ARBA00023157"/>
    </source>
</evidence>
<organism evidence="4 5">
    <name type="scientific">Pipra filicauda</name>
    <name type="common">Wire-tailed manakin</name>
    <dbReference type="NCBI Taxonomy" id="649802"/>
    <lineage>
        <taxon>Eukaryota</taxon>
        <taxon>Metazoa</taxon>
        <taxon>Chordata</taxon>
        <taxon>Craniata</taxon>
        <taxon>Vertebrata</taxon>
        <taxon>Euteleostomi</taxon>
        <taxon>Archelosauria</taxon>
        <taxon>Archosauria</taxon>
        <taxon>Dinosauria</taxon>
        <taxon>Saurischia</taxon>
        <taxon>Theropoda</taxon>
        <taxon>Coelurosauria</taxon>
        <taxon>Aves</taxon>
        <taxon>Neognathae</taxon>
        <taxon>Neoaves</taxon>
        <taxon>Telluraves</taxon>
        <taxon>Australaves</taxon>
        <taxon>Passeriformes</taxon>
        <taxon>Pipridae</taxon>
        <taxon>Pipra</taxon>
    </lineage>
</organism>
<dbReference type="Pfam" id="PF00969">
    <property type="entry name" value="MHC_II_beta"/>
    <property type="match status" value="1"/>
</dbReference>